<dbReference type="NCBIfam" id="TIGR03552">
    <property type="entry name" value="F420_cofC"/>
    <property type="match status" value="1"/>
</dbReference>
<evidence type="ECO:0000256" key="3">
    <source>
        <dbReference type="ARBA" id="ARBA00022741"/>
    </source>
</evidence>
<sequence>MIGRRFRWVEGQQGLHVVVPVKSLAQSKSRLAPLLAAQDRQKLTLAMCSDILQLLRGSQTIQSISVVTRDAQVAALARAVDATVLVQQADCGLTAAVEAAAAHLARQGADNLLYLPCDVPLLGYQDLEALAHCAGRPSSIAIVPSHDGEGTNGLLCRPPQGFPFAFEGNSFHRHRAAAREANLCMQVLRLDGPALDIDKPDDVERFLKRSAGDPSVGLRTRRLLLDELQLRQEMAGPGGDFARQGFGMGL</sequence>
<dbReference type="SUPFAM" id="SSF53448">
    <property type="entry name" value="Nucleotide-diphospho-sugar transferases"/>
    <property type="match status" value="1"/>
</dbReference>
<dbReference type="EC" id="2.7.7.106" evidence="5"/>
<dbReference type="PANTHER" id="PTHR40392:SF1">
    <property type="entry name" value="2-PHOSPHO-L-LACTATE GUANYLYLTRANSFERASE"/>
    <property type="match status" value="1"/>
</dbReference>
<dbReference type="EMBL" id="JACHXA010000001">
    <property type="protein sequence ID" value="MBB3064256.1"/>
    <property type="molecule type" value="Genomic_DNA"/>
</dbReference>
<dbReference type="GO" id="GO:0043814">
    <property type="term" value="F:phospholactate guanylyltransferase activity"/>
    <property type="evidence" value="ECO:0007669"/>
    <property type="project" value="InterPro"/>
</dbReference>
<evidence type="ECO:0000256" key="5">
    <source>
        <dbReference type="HAMAP-Rule" id="MF_02114"/>
    </source>
</evidence>
<evidence type="ECO:0000313" key="7">
    <source>
        <dbReference type="Proteomes" id="UP000581135"/>
    </source>
</evidence>
<keyword evidence="2 5" id="KW-0548">Nucleotidyltransferase</keyword>
<keyword evidence="4 5" id="KW-0342">GTP-binding</keyword>
<dbReference type="GO" id="GO:0005525">
    <property type="term" value="F:GTP binding"/>
    <property type="evidence" value="ECO:0007669"/>
    <property type="project" value="UniProtKB-KW"/>
</dbReference>
<comment type="catalytic activity">
    <reaction evidence="5">
        <text>(2R)-3-phosphoglycerate + GTP + H(+) = 3-[(R)-glyceryl]-diphospho-5'-guanosine + diphosphate</text>
        <dbReference type="Rhea" id="RHEA:63440"/>
        <dbReference type="ChEBI" id="CHEBI:15378"/>
        <dbReference type="ChEBI" id="CHEBI:33019"/>
        <dbReference type="ChEBI" id="CHEBI:37565"/>
        <dbReference type="ChEBI" id="CHEBI:58272"/>
        <dbReference type="ChEBI" id="CHEBI:147306"/>
        <dbReference type="EC" id="2.7.7.106"/>
    </reaction>
</comment>
<comment type="pathway">
    <text evidence="5">Cofactor biosynthesis; coenzyme F420 biosynthesis.</text>
</comment>
<dbReference type="GO" id="GO:0052645">
    <property type="term" value="P:F420-0 metabolic process"/>
    <property type="evidence" value="ECO:0007669"/>
    <property type="project" value="UniProtKB-UniRule"/>
</dbReference>
<protein>
    <recommendedName>
        <fullName evidence="5">3-phospho-D-glycerate guanylyltransferase</fullName>
        <shortName evidence="5">3PG guanylyltransferase</shortName>
        <ecNumber evidence="5">2.7.7.106</ecNumber>
    </recommendedName>
</protein>
<proteinExistence type="inferred from homology"/>
<comment type="function">
    <text evidence="5">Guanylyltransferase that catalyzes the activation of (2R)-3-phosphoglycerate (3PG) as 3-[(R)-glyceryl]-diphospho-5'-guanosine, via the condensation of 3PG with GTP. It is involved in the biosynthesis of a derivative of the hydride carrier cofactor coenzyme F420, 3PG-F420.</text>
</comment>
<organism evidence="6 7">
    <name type="scientific">Limibacillus halophilus</name>
    <dbReference type="NCBI Taxonomy" id="1579333"/>
    <lineage>
        <taxon>Bacteria</taxon>
        <taxon>Pseudomonadati</taxon>
        <taxon>Pseudomonadota</taxon>
        <taxon>Alphaproteobacteria</taxon>
        <taxon>Rhodospirillales</taxon>
        <taxon>Rhodovibrionaceae</taxon>
        <taxon>Limibacillus</taxon>
    </lineage>
</organism>
<dbReference type="HAMAP" id="MF_02114">
    <property type="entry name" value="CofC"/>
    <property type="match status" value="1"/>
</dbReference>
<evidence type="ECO:0000256" key="4">
    <source>
        <dbReference type="ARBA" id="ARBA00023134"/>
    </source>
</evidence>
<reference evidence="6 7" key="1">
    <citation type="submission" date="2020-08" db="EMBL/GenBank/DDBJ databases">
        <title>Genomic Encyclopedia of Type Strains, Phase III (KMG-III): the genomes of soil and plant-associated and newly described type strains.</title>
        <authorList>
            <person name="Whitman W."/>
        </authorList>
    </citation>
    <scope>NUCLEOTIDE SEQUENCE [LARGE SCALE GENOMIC DNA]</scope>
    <source>
        <strain evidence="6 7">CECT 8803</strain>
    </source>
</reference>
<dbReference type="AlphaFoldDB" id="A0A839SSD6"/>
<dbReference type="PANTHER" id="PTHR40392">
    <property type="entry name" value="2-PHOSPHO-L-LACTATE GUANYLYLTRANSFERASE"/>
    <property type="match status" value="1"/>
</dbReference>
<comment type="caution">
    <text evidence="6">The sequence shown here is derived from an EMBL/GenBank/DDBJ whole genome shotgun (WGS) entry which is preliminary data.</text>
</comment>
<dbReference type="Pfam" id="PF01983">
    <property type="entry name" value="CofC"/>
    <property type="match status" value="1"/>
</dbReference>
<dbReference type="Gene3D" id="3.90.550.10">
    <property type="entry name" value="Spore Coat Polysaccharide Biosynthesis Protein SpsA, Chain A"/>
    <property type="match status" value="1"/>
</dbReference>
<comment type="similarity">
    <text evidence="5">Belongs to the CofC family.</text>
</comment>
<keyword evidence="7" id="KW-1185">Reference proteome</keyword>
<keyword evidence="3 5" id="KW-0547">Nucleotide-binding</keyword>
<dbReference type="UniPathway" id="UPA00071"/>
<gene>
    <name evidence="5" type="primary">fbiD</name>
    <name evidence="6" type="ORF">FHR98_000521</name>
</gene>
<dbReference type="Proteomes" id="UP000581135">
    <property type="component" value="Unassembled WGS sequence"/>
</dbReference>
<keyword evidence="1 5" id="KW-0808">Transferase</keyword>
<evidence type="ECO:0000256" key="1">
    <source>
        <dbReference type="ARBA" id="ARBA00022679"/>
    </source>
</evidence>
<accession>A0A839SSD6</accession>
<dbReference type="InterPro" id="IPR029044">
    <property type="entry name" value="Nucleotide-diphossugar_trans"/>
</dbReference>
<name>A0A839SSD6_9PROT</name>
<evidence type="ECO:0000256" key="2">
    <source>
        <dbReference type="ARBA" id="ARBA00022695"/>
    </source>
</evidence>
<evidence type="ECO:0000313" key="6">
    <source>
        <dbReference type="EMBL" id="MBB3064256.1"/>
    </source>
</evidence>
<dbReference type="RefSeq" id="WP_183415054.1">
    <property type="nucleotide sequence ID" value="NZ_JACHXA010000001.1"/>
</dbReference>
<dbReference type="InterPro" id="IPR002835">
    <property type="entry name" value="CofC"/>
</dbReference>